<evidence type="ECO:0000256" key="5">
    <source>
        <dbReference type="ARBA" id="ARBA00022692"/>
    </source>
</evidence>
<feature type="chain" id="PRO_5004675864" description="ER membrane protein complex subunit 1" evidence="13">
    <location>
        <begin position="34"/>
        <end position="1211"/>
    </location>
</feature>
<reference evidence="15" key="2">
    <citation type="submission" date="2013-10" db="EMBL/GenBank/DDBJ databases">
        <authorList>
            <person name="Aslett M."/>
        </authorList>
    </citation>
    <scope>NUCLEOTIDE SEQUENCE [LARGE SCALE GENOMIC DNA]</scope>
    <source>
        <strain evidence="15">Weybridge</strain>
    </source>
</reference>
<dbReference type="VEuPathDB" id="ToxoDB:EMWEY_00035770"/>
<feature type="region of interest" description="Disordered" evidence="11">
    <location>
        <begin position="320"/>
        <end position="345"/>
    </location>
</feature>
<dbReference type="SMART" id="SM00564">
    <property type="entry name" value="PQQ"/>
    <property type="match status" value="2"/>
</dbReference>
<proteinExistence type="inferred from homology"/>
<protein>
    <recommendedName>
        <fullName evidence="4">ER membrane protein complex subunit 1</fullName>
    </recommendedName>
</protein>
<dbReference type="InterPro" id="IPR011678">
    <property type="entry name" value="EMC1_C"/>
</dbReference>
<accession>U6M9I3</accession>
<dbReference type="InterPro" id="IPR018391">
    <property type="entry name" value="PQQ_b-propeller_rpt"/>
</dbReference>
<dbReference type="Pfam" id="PF07774">
    <property type="entry name" value="EMC1_C"/>
    <property type="match status" value="1"/>
</dbReference>
<keyword evidence="9 12" id="KW-0472">Membrane</keyword>
<sequence>MLRQLLQPLQLQRLLRPAFSVLLLLLFKQIAAAAQHVGTDAWLLQTAGPVQQLLLGPPPTARVAAAADPAAAAADWTGVTISATGTVSGVRAATGEQRWRLVLSEGWKLQQQQQIGPLLLLLANVDHPLSAAAVADAAADPTRAANAGETAAADPEIAVSTNPTTTKTVAASDTTATKAPAATAAKFGGTLHAIDLRDGVLLWKVGGDISSFAAATSGPSPGAAKTGSAPAAPTAAVAEAVFVACMTPRGLETRDALSGRVLWTQTLSSSSSNSSSSSRNLGLVSVQRENEGEIQQANFCLLQQQTPGGKLSSSCYHAWDGQQQEQQPQKQQQQKQQQQAKVDASESLSIRPLGSNCYVLKSESHVYLLRLTEQGGLDALQALNPQSLNPMAGNHSLLPLGGCAALVQSTGLSGGGWAVTPLETQRLEKPYQHVVAVKVSEGVIESKLLNLETLAETAFIREELPTAAAAAAAWRATGVSCQGPSAVAALAFAGAAQHQQPQLLLLLSDFSLVLLQKDLGVSWLREEGLSLLTSAALGALPSVQESEEQMEAATAASRGLMHAAATAAVTAAEEAAATAASIATAVGGAAADAASALVSKGLGFAASLLGRQEIPPEVAAASRANLSPLFNFRLSAASKLQALGLQQQDQQQQTEQQQQLLLQLTAEMHTRQKAQPFGWRNIIIAANCNNKMLVLLQLVLLPQVQARRSSSEPNPPEVNPVSFVALPLLQETELLWIDLGRGELQQQQRVQFAAAAILPLQHLELQDAAATAAAAVAGAENQTTDLLLQRLQHSSSAVVLLGKQKQKQKQQQQFLLYLAEPQHQIAPSAAVTEEIPLPLAHLLSSRVSFYITDDCSGLIEGFSVLPLTSPKEPSAAGTVKMGAFATWSLDFSAQKQIILTTANAMHRSLRQVPVFVHADVSVGYKHIDPNLVAVVTADEGLGGALMLHLLNAVSGEIAHQQVLPAGASKPLLVAVCEDSVYVHFWNIFAARFELLVVTLTEDRPDPGPLGLIFPSARRSPHKGGGKPVSGMRAEGLGFSVKGLGTGWSYALRFELWKLGASSSTQQIHLLSTRLANAKRPLPPAAAAAAAAAAATAGTSGPEAATAATTPDNIPVYSPLLPLNPLDCLYYGRKVSQVRGVLAHPSERESTSLVFAFGLDILYSPVQPASGFDTLSSTFPYSSLLLAFVALVAAAAAADYTQKKNALKAKWA</sequence>
<dbReference type="InterPro" id="IPR026895">
    <property type="entry name" value="EMC1"/>
</dbReference>
<dbReference type="InterPro" id="IPR011047">
    <property type="entry name" value="Quinoprotein_ADH-like_sf"/>
</dbReference>
<keyword evidence="16" id="KW-1185">Reference proteome</keyword>
<evidence type="ECO:0000313" key="15">
    <source>
        <dbReference type="EMBL" id="CDJ60882.1"/>
    </source>
</evidence>
<evidence type="ECO:0000256" key="13">
    <source>
        <dbReference type="SAM" id="SignalP"/>
    </source>
</evidence>
<gene>
    <name evidence="15" type="ORF">EMWEY_00035770</name>
</gene>
<name>U6M9I3_EIMMA</name>
<comment type="similarity">
    <text evidence="2">Belongs to the EMC1 family.</text>
</comment>
<evidence type="ECO:0000256" key="3">
    <source>
        <dbReference type="ARBA" id="ARBA00011276"/>
    </source>
</evidence>
<evidence type="ECO:0000256" key="6">
    <source>
        <dbReference type="ARBA" id="ARBA00022729"/>
    </source>
</evidence>
<feature type="compositionally biased region" description="Low complexity" evidence="11">
    <location>
        <begin position="322"/>
        <end position="339"/>
    </location>
</feature>
<evidence type="ECO:0000313" key="16">
    <source>
        <dbReference type="Proteomes" id="UP000030763"/>
    </source>
</evidence>
<feature type="domain" description="ER membrane protein complex subunit 1 C-terminal" evidence="14">
    <location>
        <begin position="1063"/>
        <end position="1210"/>
    </location>
</feature>
<evidence type="ECO:0000256" key="2">
    <source>
        <dbReference type="ARBA" id="ARBA00007904"/>
    </source>
</evidence>
<dbReference type="AlphaFoldDB" id="U6M9I3"/>
<evidence type="ECO:0000256" key="10">
    <source>
        <dbReference type="ARBA" id="ARBA00023180"/>
    </source>
</evidence>
<dbReference type="OrthoDB" id="28092at2759"/>
<dbReference type="GO" id="GO:0072546">
    <property type="term" value="C:EMC complex"/>
    <property type="evidence" value="ECO:0007669"/>
    <property type="project" value="InterPro"/>
</dbReference>
<dbReference type="GeneID" id="25337563"/>
<comment type="subcellular location">
    <subcellularLocation>
        <location evidence="1">Endoplasmic reticulum membrane</location>
        <topology evidence="1">Single-pass type I membrane protein</topology>
    </subcellularLocation>
</comment>
<dbReference type="SUPFAM" id="SSF50998">
    <property type="entry name" value="Quinoprotein alcohol dehydrogenase-like"/>
    <property type="match status" value="1"/>
</dbReference>
<dbReference type="Gene3D" id="2.130.10.10">
    <property type="entry name" value="YVTN repeat-like/Quinoprotein amine dehydrogenase"/>
    <property type="match status" value="1"/>
</dbReference>
<comment type="subunit">
    <text evidence="3">Component of the ER membrane protein complex (EMC).</text>
</comment>
<evidence type="ECO:0000256" key="4">
    <source>
        <dbReference type="ARBA" id="ARBA00020824"/>
    </source>
</evidence>
<dbReference type="Proteomes" id="UP000030763">
    <property type="component" value="Unassembled WGS sequence"/>
</dbReference>
<evidence type="ECO:0000256" key="8">
    <source>
        <dbReference type="ARBA" id="ARBA00022989"/>
    </source>
</evidence>
<keyword evidence="8 12" id="KW-1133">Transmembrane helix</keyword>
<dbReference type="PANTHER" id="PTHR21573">
    <property type="entry name" value="ER MEMBRANE PROTEIN COMPLEX SUBUNIT 1"/>
    <property type="match status" value="1"/>
</dbReference>
<evidence type="ECO:0000259" key="14">
    <source>
        <dbReference type="Pfam" id="PF07774"/>
    </source>
</evidence>
<keyword evidence="5 12" id="KW-0812">Transmembrane</keyword>
<evidence type="ECO:0000256" key="12">
    <source>
        <dbReference type="SAM" id="Phobius"/>
    </source>
</evidence>
<evidence type="ECO:0000256" key="7">
    <source>
        <dbReference type="ARBA" id="ARBA00022824"/>
    </source>
</evidence>
<feature type="transmembrane region" description="Helical" evidence="12">
    <location>
        <begin position="1178"/>
        <end position="1199"/>
    </location>
</feature>
<keyword evidence="6 13" id="KW-0732">Signal</keyword>
<dbReference type="PANTHER" id="PTHR21573:SF0">
    <property type="entry name" value="ER MEMBRANE PROTEIN COMPLEX SUBUNIT 1"/>
    <property type="match status" value="1"/>
</dbReference>
<dbReference type="RefSeq" id="XP_013337532.1">
    <property type="nucleotide sequence ID" value="XM_013482078.1"/>
</dbReference>
<dbReference type="GO" id="GO:0034975">
    <property type="term" value="P:protein folding in endoplasmic reticulum"/>
    <property type="evidence" value="ECO:0007669"/>
    <property type="project" value="TreeGrafter"/>
</dbReference>
<keyword evidence="7" id="KW-0256">Endoplasmic reticulum</keyword>
<dbReference type="EMBL" id="HG721949">
    <property type="protein sequence ID" value="CDJ60882.1"/>
    <property type="molecule type" value="Genomic_DNA"/>
</dbReference>
<dbReference type="InterPro" id="IPR015943">
    <property type="entry name" value="WD40/YVTN_repeat-like_dom_sf"/>
</dbReference>
<evidence type="ECO:0000256" key="1">
    <source>
        <dbReference type="ARBA" id="ARBA00004115"/>
    </source>
</evidence>
<reference evidence="15" key="1">
    <citation type="submission" date="2013-10" db="EMBL/GenBank/DDBJ databases">
        <title>Genomic analysis of the causative agents of coccidiosis in chickens.</title>
        <authorList>
            <person name="Reid A.J."/>
            <person name="Blake D."/>
            <person name="Billington K."/>
            <person name="Browne H."/>
            <person name="Dunn M."/>
            <person name="Hung S."/>
            <person name="Kawahara F."/>
            <person name="Miranda-Saavedra D."/>
            <person name="Mourier T."/>
            <person name="Nagra H."/>
            <person name="Otto T.D."/>
            <person name="Rawlings N."/>
            <person name="Sanchez A."/>
            <person name="Sanders M."/>
            <person name="Subramaniam C."/>
            <person name="Tay Y."/>
            <person name="Dear P."/>
            <person name="Doerig C."/>
            <person name="Gruber A."/>
            <person name="Parkinson J."/>
            <person name="Shirley M."/>
            <person name="Wan K.L."/>
            <person name="Berriman M."/>
            <person name="Tomley F."/>
            <person name="Pain A."/>
        </authorList>
    </citation>
    <scope>NUCLEOTIDE SEQUENCE [LARGE SCALE GENOMIC DNA]</scope>
    <source>
        <strain evidence="15">Weybridge</strain>
    </source>
</reference>
<evidence type="ECO:0000256" key="11">
    <source>
        <dbReference type="SAM" id="MobiDB-lite"/>
    </source>
</evidence>
<feature type="signal peptide" evidence="13">
    <location>
        <begin position="1"/>
        <end position="33"/>
    </location>
</feature>
<organism evidence="15 16">
    <name type="scientific">Eimeria maxima</name>
    <name type="common">Coccidian parasite</name>
    <dbReference type="NCBI Taxonomy" id="5804"/>
    <lineage>
        <taxon>Eukaryota</taxon>
        <taxon>Sar</taxon>
        <taxon>Alveolata</taxon>
        <taxon>Apicomplexa</taxon>
        <taxon>Conoidasida</taxon>
        <taxon>Coccidia</taxon>
        <taxon>Eucoccidiorida</taxon>
        <taxon>Eimeriorina</taxon>
        <taxon>Eimeriidae</taxon>
        <taxon>Eimeria</taxon>
    </lineage>
</organism>
<evidence type="ECO:0000256" key="9">
    <source>
        <dbReference type="ARBA" id="ARBA00023136"/>
    </source>
</evidence>
<dbReference type="OMA" id="CLYYGRK"/>
<keyword evidence="10" id="KW-0325">Glycoprotein</keyword>